<evidence type="ECO:0000313" key="3">
    <source>
        <dbReference type="EMBL" id="KAB2810393.1"/>
    </source>
</evidence>
<feature type="transmembrane region" description="Helical" evidence="2">
    <location>
        <begin position="198"/>
        <end position="219"/>
    </location>
</feature>
<comment type="caution">
    <text evidence="3">The sequence shown here is derived from an EMBL/GenBank/DDBJ whole genome shotgun (WGS) entry which is preliminary data.</text>
</comment>
<keyword evidence="2" id="KW-0472">Membrane</keyword>
<dbReference type="Proteomes" id="UP000468650">
    <property type="component" value="Unassembled WGS sequence"/>
</dbReference>
<dbReference type="AlphaFoldDB" id="A0A6N6RGZ9"/>
<evidence type="ECO:0000256" key="1">
    <source>
        <dbReference type="SAM" id="MobiDB-lite"/>
    </source>
</evidence>
<evidence type="ECO:0000256" key="2">
    <source>
        <dbReference type="SAM" id="Phobius"/>
    </source>
</evidence>
<feature type="transmembrane region" description="Helical" evidence="2">
    <location>
        <begin position="172"/>
        <end position="192"/>
    </location>
</feature>
<gene>
    <name evidence="3" type="ORF">F8C67_07335</name>
</gene>
<keyword evidence="2" id="KW-0812">Transmembrane</keyword>
<reference evidence="3 4" key="1">
    <citation type="submission" date="2019-09" db="EMBL/GenBank/DDBJ databases">
        <title>Genomes of family Cryomorphaceae.</title>
        <authorList>
            <person name="Bowman J.P."/>
        </authorList>
    </citation>
    <scope>NUCLEOTIDE SEQUENCE [LARGE SCALE GENOMIC DNA]</scope>
    <source>
        <strain evidence="3 4">LMG 25704</strain>
    </source>
</reference>
<feature type="compositionally biased region" description="Basic and acidic residues" evidence="1">
    <location>
        <begin position="22"/>
        <end position="49"/>
    </location>
</feature>
<accession>A0A6N6RGZ9</accession>
<evidence type="ECO:0000313" key="4">
    <source>
        <dbReference type="Proteomes" id="UP000468650"/>
    </source>
</evidence>
<dbReference type="RefSeq" id="WP_151667182.1">
    <property type="nucleotide sequence ID" value="NZ_WBVO01000004.1"/>
</dbReference>
<name>A0A6N6RGZ9_9FLAO</name>
<proteinExistence type="predicted"/>
<keyword evidence="4" id="KW-1185">Reference proteome</keyword>
<organism evidence="3 4">
    <name type="scientific">Phaeocystidibacter luteus</name>
    <dbReference type="NCBI Taxonomy" id="911197"/>
    <lineage>
        <taxon>Bacteria</taxon>
        <taxon>Pseudomonadati</taxon>
        <taxon>Bacteroidota</taxon>
        <taxon>Flavobacteriia</taxon>
        <taxon>Flavobacteriales</taxon>
        <taxon>Phaeocystidibacteraceae</taxon>
        <taxon>Phaeocystidibacter</taxon>
    </lineage>
</organism>
<protein>
    <submittedName>
        <fullName evidence="3">Uncharacterized protein</fullName>
    </submittedName>
</protein>
<feature type="region of interest" description="Disordered" evidence="1">
    <location>
        <begin position="1"/>
        <end position="49"/>
    </location>
</feature>
<keyword evidence="2" id="KW-1133">Transmembrane helix</keyword>
<dbReference type="EMBL" id="WBVO01000004">
    <property type="protein sequence ID" value="KAB2810393.1"/>
    <property type="molecule type" value="Genomic_DNA"/>
</dbReference>
<sequence>MPYQKDPRARSRKKDGPIFSNNREKSWEKDGPVQHEDETAQKRKRELEQLKERARRAEEERVRTPSFLERFFSGGWKDYIRIQYQIETQLSPAEVHDRISSILGEKREAKWFKMSASGKVNKTYVGEVDESTFNFIKKGRKSNEIEPTTKGSYAQNEGGTLIKVVHEYESGLLLQFGAIIIVAVFFIFGKSVFTDSAFFAFVLFPVSLIVITAVGKFNLEKERDKFVGLVDGTIKKEQQNV</sequence>